<dbReference type="RefSeq" id="WP_159522252.1">
    <property type="nucleotide sequence ID" value="NZ_CP053642.1"/>
</dbReference>
<dbReference type="NCBIfam" id="NF046040">
    <property type="entry name" value="RelB_antitoxin"/>
    <property type="match status" value="1"/>
</dbReference>
<evidence type="ECO:0000313" key="2">
    <source>
        <dbReference type="Proteomes" id="UP000504752"/>
    </source>
</evidence>
<dbReference type="AlphaFoldDB" id="A0A6M8B0S8"/>
<accession>A0A6M8B0S8</accession>
<protein>
    <submittedName>
        <fullName evidence="1">CopG family transcriptional regulator</fullName>
    </submittedName>
</protein>
<gene>
    <name evidence="1" type="ORF">HPC72_07955</name>
</gene>
<dbReference type="Proteomes" id="UP000504752">
    <property type="component" value="Chromosome"/>
</dbReference>
<evidence type="ECO:0000313" key="1">
    <source>
        <dbReference type="EMBL" id="QKD80154.1"/>
    </source>
</evidence>
<organism evidence="1 2">
    <name type="scientific">Actinomyces marmotae</name>
    <dbReference type="NCBI Taxonomy" id="2737173"/>
    <lineage>
        <taxon>Bacteria</taxon>
        <taxon>Bacillati</taxon>
        <taxon>Actinomycetota</taxon>
        <taxon>Actinomycetes</taxon>
        <taxon>Actinomycetales</taxon>
        <taxon>Actinomycetaceae</taxon>
        <taxon>Actinomyces</taxon>
    </lineage>
</organism>
<dbReference type="Pfam" id="PF19807">
    <property type="entry name" value="DUF6290"/>
    <property type="match status" value="1"/>
</dbReference>
<dbReference type="SUPFAM" id="SSF47598">
    <property type="entry name" value="Ribbon-helix-helix"/>
    <property type="match status" value="1"/>
</dbReference>
<dbReference type="EMBL" id="CP053642">
    <property type="protein sequence ID" value="QKD80154.1"/>
    <property type="molecule type" value="Genomic_DNA"/>
</dbReference>
<reference evidence="1 2" key="1">
    <citation type="submission" date="2020-05" db="EMBL/GenBank/DDBJ databases">
        <title>Actinomyces sp. zg-325.</title>
        <authorList>
            <person name="Yang C."/>
        </authorList>
    </citation>
    <scope>NUCLEOTIDE SEQUENCE [LARGE SCALE GENOMIC DNA]</scope>
    <source>
        <strain evidence="2">zg-325</strain>
    </source>
</reference>
<dbReference type="GO" id="GO:0006355">
    <property type="term" value="P:regulation of DNA-templated transcription"/>
    <property type="evidence" value="ECO:0007669"/>
    <property type="project" value="InterPro"/>
</dbReference>
<dbReference type="InterPro" id="IPR010985">
    <property type="entry name" value="Ribbon_hlx_hlx"/>
</dbReference>
<dbReference type="Gene3D" id="1.20.5.780">
    <property type="entry name" value="Single helix bin"/>
    <property type="match status" value="1"/>
</dbReference>
<sequence length="74" mass="8209">MSATSITLRLAAEEKAIIQDYASAFGQSLSEFMRTAALERIEDETDLKTWQEARAEHDADPVTVTADAMARKYA</sequence>
<dbReference type="InterPro" id="IPR046257">
    <property type="entry name" value="DUF6290"/>
</dbReference>
<proteinExistence type="predicted"/>
<dbReference type="KEGG" id="amam:HPC72_07955"/>
<keyword evidence="2" id="KW-1185">Reference proteome</keyword>
<name>A0A6M8B0S8_9ACTO</name>